<evidence type="ECO:0000313" key="23">
    <source>
        <dbReference type="RefSeq" id="XP_055878965.1"/>
    </source>
</evidence>
<sequence>MFSSTSAAQASQPPLSDASYLERQTEEYQVLESIYGKDLEDLRKKNAWKIAPCLEVKLTLKPQQSMGGESCNYVQLDMVIKCPPRYPDLAPEISLINPKGLSHQLVAELKSQLDKAAAELIGEVMIWQLANDVEVFLHKHNKPPPQSFYDQMISNKRQQQEEKKEMERLKEELKRQEMEQEVLKRQEFLKSEENRMRKGNHRSLETPQGISFQNNSSLPSTVPIAIAKQQQHATHQSFSPETPKIISSSPNNSALTVPQTQRRRKTSTPKRNEDEDSGKTALNKHLDVVTMLTFPLNNTEVKVQRGKCLGQNSSGSTMFVGMDMVGGDLVAIAEWILEWRKFSKKAANFIDKEDDPEAEGFLNQVLSIEQELRALVKLNHPNLIHYRNWKYDCLPGKIIFHILMEYSGGINLSFYTHQNNSLPLEMLRLYTQEILLALQYLHRNSVVHKNLRASSIFIDRSGKVRLGDYSIDKRLGDLYDAVDKTRPGVKFSDTRPVVLGRGGQKGDIYQLGLLLLSLIIGQPLMKSLPDIPNSLPSVVQDFLNKCLLRDERLRWTAVQLLEHHFIKEKLPLTPTAKGIPSCNTSPVKDADETGEENSDIKEDEGFEYLNSLVASGQSRLASEFELLRILGKGGFGDVIKVKNKLDGRFYAIKRIPLNPRSKLFNKKMKREVKLLSRLNHENVVRYYCSWIEISNDPALSESSSSFTSSSSQALKTSVSHKKAPHIVKVIPLTKTPNLRSASSSYDPVNDIENLVPRAGDESVEWTTSFDPCAMTTIDSSSSSSEDEADVFGTSFMPKMDRSEDSIIFDDVDGKKKSQSESEEEALTEVNTPNKKTEENMLLKILYIQMEYCEKSTLRNCIDAGLCNDMDRVWRLFREIIEGLVHIHGKGMIHRDLKPVNIFLDSHDHVKIGDFGLATTDIIARQGTVVDSTLPSSQDMGLNLSRSGCSTGDLTGQVGTALYVSPEIMKGLGKVHYDQKVDIYSLGIIFFEMCYKSLSTGMERVRIINGLRQPEIILPEEFYTEELCNQAKIIRWLLNHEPTLRPSSKELLSSDLLPPPLMQETELSEILRSTICNPQSSSYRYMLNAIFKQEVSPLHDITYDQRNFENVISWKTALVNQQLESVLTQVFTSHGALHIPLPLLVPKCSVYEDNEQIVMVMDHRGGVVTLPFDHRVSLARYVMRNNVQSMKRYALGKVFREKKFFNVLYNVHPKELTECSFDIITPSSSASLIPDAEVLTVVQEIINKYPSLQARNYYVRMNHMSLLKAVLLHCGIAENLHSTTLALLTEKMPSKPKSKISDLVSDHLKIKLSEQAATQLNVLLNVEGPIDKVSREACIRSITKGTSLACSLAKTGLHDIENIISHTVSLGLKLKIIVTVGLIYNPNQYSGVIFEVMCDSKKKKKLLPEVLAAGGRYDKLIEKFKVYASASEYPRGVGISLSFDRLAAVVAEDEQNKNLSPCDVLVCSLGYHLMVKERLAVARELRSAGFRTEVLFDKPEDFDALQENCRNRGISYIVIIKESEMISSQVKVQCLDKMTEKMLDSRALVDYLNRLKHLRERERSVSSETVSNARAFSKDNQGYGDGSHSLGTSMQSTNSSGQTFYNFVFLSQDSKKSQVTRRKQEAIIANKIASQFPWIPDKNLEVLALDLTSSNIKIIQAHLELSNEDAFEDSIKAIIEKLGKFRKYLTEVFEAIYSIKFRKRCRFIFLYSTKEETLHLLVIPEDGSTS</sequence>
<protein>
    <recommendedName>
        <fullName evidence="1">non-specific serine/threonine protein kinase</fullName>
        <ecNumber evidence="1">2.7.11.1</ecNumber>
    </recommendedName>
</protein>
<reference evidence="19 20" key="1">
    <citation type="submission" date="2025-04" db="UniProtKB">
        <authorList>
            <consortium name="RefSeq"/>
        </authorList>
    </citation>
    <scope>IDENTIFICATION</scope>
</reference>
<dbReference type="Pfam" id="PF13393">
    <property type="entry name" value="tRNA-synt_His"/>
    <property type="match status" value="1"/>
</dbReference>
<evidence type="ECO:0000256" key="13">
    <source>
        <dbReference type="SAM" id="Coils"/>
    </source>
</evidence>
<evidence type="ECO:0000256" key="10">
    <source>
        <dbReference type="PIRSR" id="PIRSR000660-1"/>
    </source>
</evidence>
<evidence type="ECO:0000313" key="18">
    <source>
        <dbReference type="Proteomes" id="UP001165740"/>
    </source>
</evidence>
<feature type="domain" description="Protein kinase" evidence="15">
    <location>
        <begin position="303"/>
        <end position="566"/>
    </location>
</feature>
<dbReference type="InterPro" id="IPR006195">
    <property type="entry name" value="aa-tRNA-synth_II"/>
</dbReference>
<dbReference type="RefSeq" id="XP_055878965.1">
    <property type="nucleotide sequence ID" value="XM_056022990.1"/>
</dbReference>
<evidence type="ECO:0000256" key="11">
    <source>
        <dbReference type="PIRSR" id="PIRSR000660-2"/>
    </source>
</evidence>
<dbReference type="Pfam" id="PF00069">
    <property type="entry name" value="Pkinase"/>
    <property type="match status" value="3"/>
</dbReference>
<dbReference type="PROSITE" id="PS50011">
    <property type="entry name" value="PROTEIN_KINASE_DOM"/>
    <property type="match status" value="2"/>
</dbReference>
<gene>
    <name evidence="19 20 21 22 23" type="primary">LOC106059194</name>
</gene>
<dbReference type="Gene3D" id="3.10.110.10">
    <property type="entry name" value="Ubiquitin Conjugating Enzyme"/>
    <property type="match status" value="1"/>
</dbReference>
<keyword evidence="3" id="KW-0808">Transferase</keyword>
<feature type="domain" description="Aminoacyl-transfer RNA synthetases class-II family profile" evidence="16">
    <location>
        <begin position="1120"/>
        <end position="1460"/>
    </location>
</feature>
<evidence type="ECO:0000313" key="19">
    <source>
        <dbReference type="RefSeq" id="XP_055878960.1"/>
    </source>
</evidence>
<evidence type="ECO:0000256" key="6">
    <source>
        <dbReference type="ARBA" id="ARBA00022840"/>
    </source>
</evidence>
<dbReference type="Gene3D" id="3.30.200.20">
    <property type="entry name" value="Phosphorylase Kinase, domain 1"/>
    <property type="match status" value="1"/>
</dbReference>
<comment type="catalytic activity">
    <reaction evidence="8">
        <text>L-threonyl-[protein] + ATP = O-phospho-L-threonyl-[protein] + ADP + H(+)</text>
        <dbReference type="Rhea" id="RHEA:46608"/>
        <dbReference type="Rhea" id="RHEA-COMP:11060"/>
        <dbReference type="Rhea" id="RHEA-COMP:11605"/>
        <dbReference type="ChEBI" id="CHEBI:15378"/>
        <dbReference type="ChEBI" id="CHEBI:30013"/>
        <dbReference type="ChEBI" id="CHEBI:30616"/>
        <dbReference type="ChEBI" id="CHEBI:61977"/>
        <dbReference type="ChEBI" id="CHEBI:456216"/>
        <dbReference type="EC" id="2.7.11.1"/>
    </reaction>
</comment>
<dbReference type="OrthoDB" id="6778822at2759"/>
<feature type="binding site" evidence="11 12">
    <location>
        <position position="653"/>
    </location>
    <ligand>
        <name>ATP</name>
        <dbReference type="ChEBI" id="CHEBI:30616"/>
    </ligand>
</feature>
<evidence type="ECO:0000256" key="1">
    <source>
        <dbReference type="ARBA" id="ARBA00012513"/>
    </source>
</evidence>
<dbReference type="CDD" id="cd23823">
    <property type="entry name" value="RWD_GCN2"/>
    <property type="match status" value="1"/>
</dbReference>
<dbReference type="InterPro" id="IPR024435">
    <property type="entry name" value="HisRS-related_dom"/>
</dbReference>
<dbReference type="FunFam" id="3.30.200.20:FF:000722">
    <property type="entry name" value="eIF-2-alpha kinase GCN2"/>
    <property type="match status" value="1"/>
</dbReference>
<dbReference type="InterPro" id="IPR041715">
    <property type="entry name" value="HisRS-like_core"/>
</dbReference>
<feature type="region of interest" description="Disordered" evidence="14">
    <location>
        <begin position="810"/>
        <end position="832"/>
    </location>
</feature>
<dbReference type="Pfam" id="PF05773">
    <property type="entry name" value="RWD"/>
    <property type="match status" value="1"/>
</dbReference>
<evidence type="ECO:0000259" key="16">
    <source>
        <dbReference type="PROSITE" id="PS50862"/>
    </source>
</evidence>
<dbReference type="GO" id="GO:0000077">
    <property type="term" value="P:DNA damage checkpoint signaling"/>
    <property type="evidence" value="ECO:0007669"/>
    <property type="project" value="InterPro"/>
</dbReference>
<dbReference type="PROSITE" id="PS00108">
    <property type="entry name" value="PROTEIN_KINASE_ST"/>
    <property type="match status" value="1"/>
</dbReference>
<dbReference type="InterPro" id="IPR008271">
    <property type="entry name" value="Ser/Thr_kinase_AS"/>
</dbReference>
<evidence type="ECO:0000313" key="21">
    <source>
        <dbReference type="RefSeq" id="XP_055878963.1"/>
    </source>
</evidence>
<dbReference type="SMART" id="SM00591">
    <property type="entry name" value="RWD"/>
    <property type="match status" value="1"/>
</dbReference>
<keyword evidence="13" id="KW-0175">Coiled coil</keyword>
<evidence type="ECO:0000256" key="14">
    <source>
        <dbReference type="SAM" id="MobiDB-lite"/>
    </source>
</evidence>
<dbReference type="RefSeq" id="XP_055878963.1">
    <property type="nucleotide sequence ID" value="XM_056022988.1"/>
</dbReference>
<dbReference type="Gene3D" id="3.30.930.10">
    <property type="entry name" value="Bira Bifunctional Protein, Domain 2"/>
    <property type="match status" value="1"/>
</dbReference>
<keyword evidence="6 11" id="KW-0067">ATP-binding</keyword>
<dbReference type="GO" id="GO:0005634">
    <property type="term" value="C:nucleus"/>
    <property type="evidence" value="ECO:0007669"/>
    <property type="project" value="TreeGrafter"/>
</dbReference>
<evidence type="ECO:0000256" key="9">
    <source>
        <dbReference type="ARBA" id="ARBA00048679"/>
    </source>
</evidence>
<feature type="region of interest" description="Disordered" evidence="14">
    <location>
        <begin position="190"/>
        <end position="282"/>
    </location>
</feature>
<dbReference type="FunFam" id="3.10.110.10:FF:000057">
    <property type="entry name" value="eukaryotic translation initiation factor 2-alpha kinase 4"/>
    <property type="match status" value="1"/>
</dbReference>
<evidence type="ECO:0000256" key="4">
    <source>
        <dbReference type="ARBA" id="ARBA00022741"/>
    </source>
</evidence>
<comment type="catalytic activity">
    <reaction evidence="9">
        <text>L-seryl-[protein] + ATP = O-phospho-L-seryl-[protein] + ADP + H(+)</text>
        <dbReference type="Rhea" id="RHEA:17989"/>
        <dbReference type="Rhea" id="RHEA-COMP:9863"/>
        <dbReference type="Rhea" id="RHEA-COMP:11604"/>
        <dbReference type="ChEBI" id="CHEBI:15378"/>
        <dbReference type="ChEBI" id="CHEBI:29999"/>
        <dbReference type="ChEBI" id="CHEBI:30616"/>
        <dbReference type="ChEBI" id="CHEBI:83421"/>
        <dbReference type="ChEBI" id="CHEBI:456216"/>
        <dbReference type="EC" id="2.7.11.1"/>
    </reaction>
</comment>
<dbReference type="Gene3D" id="1.10.510.10">
    <property type="entry name" value="Transferase(Phosphotransferase) domain 1"/>
    <property type="match status" value="2"/>
</dbReference>
<dbReference type="RefSeq" id="XP_055878964.1">
    <property type="nucleotide sequence ID" value="XM_056022989.1"/>
</dbReference>
<dbReference type="InterPro" id="IPR000719">
    <property type="entry name" value="Prot_kinase_dom"/>
</dbReference>
<dbReference type="InterPro" id="IPR036621">
    <property type="entry name" value="Anticodon-bd_dom_sf"/>
</dbReference>
<dbReference type="GO" id="GO:0004694">
    <property type="term" value="F:eukaryotic translation initiation factor 2alpha kinase activity"/>
    <property type="evidence" value="ECO:0007669"/>
    <property type="project" value="InterPro"/>
</dbReference>
<evidence type="ECO:0000256" key="12">
    <source>
        <dbReference type="PROSITE-ProRule" id="PRU10141"/>
    </source>
</evidence>
<name>A0A9W2ZVF9_BIOGL</name>
<dbReference type="GO" id="GO:0005524">
    <property type="term" value="F:ATP binding"/>
    <property type="evidence" value="ECO:0007669"/>
    <property type="project" value="UniProtKB-UniRule"/>
</dbReference>
<feature type="compositionally biased region" description="Polar residues" evidence="14">
    <location>
        <begin position="205"/>
        <end position="220"/>
    </location>
</feature>
<dbReference type="GO" id="GO:0005829">
    <property type="term" value="C:cytosol"/>
    <property type="evidence" value="ECO:0007669"/>
    <property type="project" value="TreeGrafter"/>
</dbReference>
<dbReference type="SUPFAM" id="SSF52954">
    <property type="entry name" value="Class II aaRS ABD-related"/>
    <property type="match status" value="1"/>
</dbReference>
<dbReference type="Gene3D" id="3.40.50.800">
    <property type="entry name" value="Anticodon-binding domain"/>
    <property type="match status" value="1"/>
</dbReference>
<dbReference type="EC" id="2.7.11.1" evidence="1"/>
<dbReference type="Proteomes" id="UP001165740">
    <property type="component" value="Chromosome 3"/>
</dbReference>
<feature type="active site" description="Proton acceptor" evidence="10">
    <location>
        <position position="895"/>
    </location>
</feature>
<keyword evidence="4 11" id="KW-0547">Nucleotide-binding</keyword>
<dbReference type="InterPro" id="IPR016135">
    <property type="entry name" value="UBQ-conjugating_enzyme/RWD"/>
</dbReference>
<dbReference type="OMA" id="FEDIAWD"/>
<evidence type="ECO:0000256" key="7">
    <source>
        <dbReference type="ARBA" id="ARBA00037982"/>
    </source>
</evidence>
<keyword evidence="2" id="KW-0723">Serine/threonine-protein kinase</keyword>
<evidence type="ECO:0000256" key="2">
    <source>
        <dbReference type="ARBA" id="ARBA00022527"/>
    </source>
</evidence>
<dbReference type="RefSeq" id="XP_055878960.1">
    <property type="nucleotide sequence ID" value="XM_056022985.1"/>
</dbReference>
<dbReference type="CDD" id="cd14046">
    <property type="entry name" value="STKc_EIF2AK4_GCN2_rpt2"/>
    <property type="match status" value="1"/>
</dbReference>
<evidence type="ECO:0000256" key="8">
    <source>
        <dbReference type="ARBA" id="ARBA00047899"/>
    </source>
</evidence>
<comment type="similarity">
    <text evidence="7">Belongs to the protein kinase superfamily. Ser/Thr protein kinase family. GCN2 subfamily.</text>
</comment>
<dbReference type="PROSITE" id="PS50908">
    <property type="entry name" value="RWD"/>
    <property type="match status" value="1"/>
</dbReference>
<feature type="coiled-coil region" evidence="13">
    <location>
        <begin position="149"/>
        <end position="186"/>
    </location>
</feature>
<keyword evidence="18" id="KW-1185">Reference proteome</keyword>
<feature type="binding site" evidence="11">
    <location>
        <begin position="630"/>
        <end position="638"/>
    </location>
    <ligand>
        <name>ATP</name>
        <dbReference type="ChEBI" id="CHEBI:30616"/>
    </ligand>
</feature>
<dbReference type="SUPFAM" id="SSF54495">
    <property type="entry name" value="UBC-like"/>
    <property type="match status" value="1"/>
</dbReference>
<evidence type="ECO:0000313" key="22">
    <source>
        <dbReference type="RefSeq" id="XP_055878964.1"/>
    </source>
</evidence>
<dbReference type="InterPro" id="IPR016255">
    <property type="entry name" value="Gcn2"/>
</dbReference>
<keyword evidence="5" id="KW-0418">Kinase</keyword>
<dbReference type="SMART" id="SM00220">
    <property type="entry name" value="S_TKc"/>
    <property type="match status" value="2"/>
</dbReference>
<feature type="region of interest" description="Disordered" evidence="14">
    <location>
        <begin position="577"/>
        <end position="596"/>
    </location>
</feature>
<organism evidence="18 20">
    <name type="scientific">Biomphalaria glabrata</name>
    <name type="common">Bloodfluke planorb</name>
    <name type="synonym">Freshwater snail</name>
    <dbReference type="NCBI Taxonomy" id="6526"/>
    <lineage>
        <taxon>Eukaryota</taxon>
        <taxon>Metazoa</taxon>
        <taxon>Spiralia</taxon>
        <taxon>Lophotrochozoa</taxon>
        <taxon>Mollusca</taxon>
        <taxon>Gastropoda</taxon>
        <taxon>Heterobranchia</taxon>
        <taxon>Euthyneura</taxon>
        <taxon>Panpulmonata</taxon>
        <taxon>Hygrophila</taxon>
        <taxon>Lymnaeoidea</taxon>
        <taxon>Planorbidae</taxon>
        <taxon>Biomphalaria</taxon>
    </lineage>
</organism>
<proteinExistence type="inferred from homology"/>
<dbReference type="Pfam" id="PF12745">
    <property type="entry name" value="HGTP_anticodon2"/>
    <property type="match status" value="1"/>
</dbReference>
<evidence type="ECO:0000256" key="5">
    <source>
        <dbReference type="ARBA" id="ARBA00022777"/>
    </source>
</evidence>
<dbReference type="InterPro" id="IPR006575">
    <property type="entry name" value="RWD_dom"/>
</dbReference>
<dbReference type="PROSITE" id="PS50862">
    <property type="entry name" value="AA_TRNA_LIGASE_II"/>
    <property type="match status" value="1"/>
</dbReference>
<evidence type="ECO:0000259" key="15">
    <source>
        <dbReference type="PROSITE" id="PS50011"/>
    </source>
</evidence>
<dbReference type="SUPFAM" id="SSF55681">
    <property type="entry name" value="Class II aaRS and biotin synthetases"/>
    <property type="match status" value="1"/>
</dbReference>
<feature type="compositionally biased region" description="Polar residues" evidence="14">
    <location>
        <begin position="228"/>
        <end position="260"/>
    </location>
</feature>
<dbReference type="SUPFAM" id="SSF56112">
    <property type="entry name" value="Protein kinase-like (PK-like)"/>
    <property type="match status" value="2"/>
</dbReference>
<dbReference type="InterPro" id="IPR011009">
    <property type="entry name" value="Kinase-like_dom_sf"/>
</dbReference>
<dbReference type="InterPro" id="IPR017441">
    <property type="entry name" value="Protein_kinase_ATP_BS"/>
</dbReference>
<evidence type="ECO:0000259" key="17">
    <source>
        <dbReference type="PROSITE" id="PS50908"/>
    </source>
</evidence>
<evidence type="ECO:0000313" key="20">
    <source>
        <dbReference type="RefSeq" id="XP_055878962.1"/>
    </source>
</evidence>
<dbReference type="PROSITE" id="PS00107">
    <property type="entry name" value="PROTEIN_KINASE_ATP"/>
    <property type="match status" value="1"/>
</dbReference>
<dbReference type="PANTHER" id="PTHR11042">
    <property type="entry name" value="EUKARYOTIC TRANSLATION INITIATION FACTOR 2-ALPHA KINASE EIF2-ALPHA KINASE -RELATED"/>
    <property type="match status" value="1"/>
</dbReference>
<dbReference type="PANTHER" id="PTHR11042:SF136">
    <property type="entry name" value="EIF-2-ALPHA KINASE GCN2"/>
    <property type="match status" value="1"/>
</dbReference>
<dbReference type="InterPro" id="IPR050339">
    <property type="entry name" value="CC_SR_Kinase"/>
</dbReference>
<evidence type="ECO:0000256" key="3">
    <source>
        <dbReference type="ARBA" id="ARBA00022679"/>
    </source>
</evidence>
<accession>A0A9W2ZVF9</accession>
<feature type="domain" description="RWD" evidence="17">
    <location>
        <begin position="26"/>
        <end position="140"/>
    </location>
</feature>
<dbReference type="GeneID" id="106059194"/>
<dbReference type="InterPro" id="IPR045864">
    <property type="entry name" value="aa-tRNA-synth_II/BPL/LPL"/>
</dbReference>
<feature type="domain" description="Protein kinase" evidence="15">
    <location>
        <begin position="624"/>
        <end position="1056"/>
    </location>
</feature>
<dbReference type="PIRSF" id="PIRSF000660">
    <property type="entry name" value="Ser/Thr_PK_GCN2"/>
    <property type="match status" value="1"/>
</dbReference>
<dbReference type="RefSeq" id="XP_055878962.1">
    <property type="nucleotide sequence ID" value="XM_056022987.1"/>
</dbReference>